<dbReference type="OrthoDB" id="3029at2759"/>
<dbReference type="RefSeq" id="XP_005717125.1">
    <property type="nucleotide sequence ID" value="XM_005717068.1"/>
</dbReference>
<dbReference type="Proteomes" id="UP000012073">
    <property type="component" value="Unassembled WGS sequence"/>
</dbReference>
<evidence type="ECO:0000256" key="1">
    <source>
        <dbReference type="SAM" id="MobiDB-lite"/>
    </source>
</evidence>
<dbReference type="Gramene" id="CDF37306">
    <property type="protein sequence ID" value="CDF37306"/>
    <property type="gene ID" value="CHC_T00005443001"/>
</dbReference>
<feature type="region of interest" description="Disordered" evidence="1">
    <location>
        <begin position="360"/>
        <end position="385"/>
    </location>
</feature>
<feature type="compositionally biased region" description="Acidic residues" evidence="1">
    <location>
        <begin position="303"/>
        <end position="312"/>
    </location>
</feature>
<proteinExistence type="predicted"/>
<dbReference type="PhylomeDB" id="R7QIK0"/>
<gene>
    <name evidence="2" type="ORF">CHC_T00005443001</name>
</gene>
<organism evidence="2 3">
    <name type="scientific">Chondrus crispus</name>
    <name type="common">Carrageen Irish moss</name>
    <name type="synonym">Polymorpha crispa</name>
    <dbReference type="NCBI Taxonomy" id="2769"/>
    <lineage>
        <taxon>Eukaryota</taxon>
        <taxon>Rhodophyta</taxon>
        <taxon>Florideophyceae</taxon>
        <taxon>Rhodymeniophycidae</taxon>
        <taxon>Gigartinales</taxon>
        <taxon>Gigartinaceae</taxon>
        <taxon>Chondrus</taxon>
    </lineage>
</organism>
<reference evidence="3" key="1">
    <citation type="journal article" date="2013" name="Proc. Natl. Acad. Sci. U.S.A.">
        <title>Genome structure and metabolic features in the red seaweed Chondrus crispus shed light on evolution of the Archaeplastida.</title>
        <authorList>
            <person name="Collen J."/>
            <person name="Porcel B."/>
            <person name="Carre W."/>
            <person name="Ball S.G."/>
            <person name="Chaparro C."/>
            <person name="Tonon T."/>
            <person name="Barbeyron T."/>
            <person name="Michel G."/>
            <person name="Noel B."/>
            <person name="Valentin K."/>
            <person name="Elias M."/>
            <person name="Artiguenave F."/>
            <person name="Arun A."/>
            <person name="Aury J.M."/>
            <person name="Barbosa-Neto J.F."/>
            <person name="Bothwell J.H."/>
            <person name="Bouget F.Y."/>
            <person name="Brillet L."/>
            <person name="Cabello-Hurtado F."/>
            <person name="Capella-Gutierrez S."/>
            <person name="Charrier B."/>
            <person name="Cladiere L."/>
            <person name="Cock J.M."/>
            <person name="Coelho S.M."/>
            <person name="Colleoni C."/>
            <person name="Czjzek M."/>
            <person name="Da Silva C."/>
            <person name="Delage L."/>
            <person name="Denoeud F."/>
            <person name="Deschamps P."/>
            <person name="Dittami S.M."/>
            <person name="Gabaldon T."/>
            <person name="Gachon C.M."/>
            <person name="Groisillier A."/>
            <person name="Herve C."/>
            <person name="Jabbari K."/>
            <person name="Katinka M."/>
            <person name="Kloareg B."/>
            <person name="Kowalczyk N."/>
            <person name="Labadie K."/>
            <person name="Leblanc C."/>
            <person name="Lopez P.J."/>
            <person name="McLachlan D.H."/>
            <person name="Meslet-Cladiere L."/>
            <person name="Moustafa A."/>
            <person name="Nehr Z."/>
            <person name="Nyvall Collen P."/>
            <person name="Panaud O."/>
            <person name="Partensky F."/>
            <person name="Poulain J."/>
            <person name="Rensing S.A."/>
            <person name="Rousvoal S."/>
            <person name="Samson G."/>
            <person name="Symeonidi A."/>
            <person name="Weissenbach J."/>
            <person name="Zambounis A."/>
            <person name="Wincker P."/>
            <person name="Boyen C."/>
        </authorList>
    </citation>
    <scope>NUCLEOTIDE SEQUENCE [LARGE SCALE GENOMIC DNA]</scope>
    <source>
        <strain evidence="3">cv. Stackhouse</strain>
    </source>
</reference>
<dbReference type="GeneID" id="17324842"/>
<evidence type="ECO:0000313" key="2">
    <source>
        <dbReference type="EMBL" id="CDF37306.1"/>
    </source>
</evidence>
<keyword evidence="3" id="KW-1185">Reference proteome</keyword>
<protein>
    <submittedName>
        <fullName evidence="2">Uncharacterized protein</fullName>
    </submittedName>
</protein>
<dbReference type="KEGG" id="ccp:CHC_T00005443001"/>
<dbReference type="AlphaFoldDB" id="R7QIK0"/>
<sequence>MPAVAYFGARFGDKWYVDLVALPHNAIRCQLRAAFIIANALGKLALDVGEADLARVYAWLGTLDRFVAALLTAEDRFVYPLVDANLRKAKTPEGAQLHLPELLSLRGRDVAKTRIRELLADARKTRDVATGATRAKINALRFALDQLGANLLDYFAAMEKFVPKLLKKALRNGPKEKDKVEKKMFEYLYAQPHGAMLGALLLQCIESRSRRAEFVNRNIRKKNDRASFKLHVKKVEASHMRLALAFDDVANKYERRFNMSTFVKHYDANTDGYAQETLAMFGDMDINAEGEGGADAQRGGDQYSDDGEQGAGMDDDVIEVLAEVTPEEVVAGEDARTLEEALAAEEARVIGDAHISDTRIGDEAASASPEHAVGEGQAVDAADYT</sequence>
<accession>R7QIK0</accession>
<feature type="region of interest" description="Disordered" evidence="1">
    <location>
        <begin position="289"/>
        <end position="312"/>
    </location>
</feature>
<evidence type="ECO:0000313" key="3">
    <source>
        <dbReference type="Proteomes" id="UP000012073"/>
    </source>
</evidence>
<dbReference type="EMBL" id="HG001831">
    <property type="protein sequence ID" value="CDF37306.1"/>
    <property type="molecule type" value="Genomic_DNA"/>
</dbReference>
<name>R7QIK0_CHOCR</name>